<dbReference type="SMART" id="SM00584">
    <property type="entry name" value="TLDc"/>
    <property type="match status" value="1"/>
</dbReference>
<evidence type="ECO:0000259" key="2">
    <source>
        <dbReference type="PROSITE" id="PS51886"/>
    </source>
</evidence>
<dbReference type="Proteomes" id="UP001176961">
    <property type="component" value="Unassembled WGS sequence"/>
</dbReference>
<protein>
    <recommendedName>
        <fullName evidence="2">TLDc domain-containing protein</fullName>
    </recommendedName>
</protein>
<evidence type="ECO:0000256" key="1">
    <source>
        <dbReference type="SAM" id="MobiDB-lite"/>
    </source>
</evidence>
<dbReference type="AlphaFoldDB" id="A0AA36GZJ5"/>
<feature type="domain" description="TLDc" evidence="2">
    <location>
        <begin position="177"/>
        <end position="316"/>
    </location>
</feature>
<dbReference type="InterPro" id="IPR006571">
    <property type="entry name" value="TLDc_dom"/>
</dbReference>
<gene>
    <name evidence="3" type="ORF">CYNAS_LOCUS13155</name>
</gene>
<evidence type="ECO:0000313" key="3">
    <source>
        <dbReference type="EMBL" id="CAJ0601172.1"/>
    </source>
</evidence>
<organism evidence="3 4">
    <name type="scientific">Cylicocyclus nassatus</name>
    <name type="common">Nematode worm</name>
    <dbReference type="NCBI Taxonomy" id="53992"/>
    <lineage>
        <taxon>Eukaryota</taxon>
        <taxon>Metazoa</taxon>
        <taxon>Ecdysozoa</taxon>
        <taxon>Nematoda</taxon>
        <taxon>Chromadorea</taxon>
        <taxon>Rhabditida</taxon>
        <taxon>Rhabditina</taxon>
        <taxon>Rhabditomorpha</taxon>
        <taxon>Strongyloidea</taxon>
        <taxon>Strongylidae</taxon>
        <taxon>Cylicocyclus</taxon>
    </lineage>
</organism>
<accession>A0AA36GZJ5</accession>
<dbReference type="Pfam" id="PF07534">
    <property type="entry name" value="TLD"/>
    <property type="match status" value="1"/>
</dbReference>
<keyword evidence="4" id="KW-1185">Reference proteome</keyword>
<dbReference type="EMBL" id="CATQJL010000305">
    <property type="protein sequence ID" value="CAJ0601172.1"/>
    <property type="molecule type" value="Genomic_DNA"/>
</dbReference>
<dbReference type="PROSITE" id="PS51886">
    <property type="entry name" value="TLDC"/>
    <property type="match status" value="1"/>
</dbReference>
<comment type="caution">
    <text evidence="3">The sequence shown here is derived from an EMBL/GenBank/DDBJ whole genome shotgun (WGS) entry which is preliminary data.</text>
</comment>
<evidence type="ECO:0000313" key="4">
    <source>
        <dbReference type="Proteomes" id="UP001176961"/>
    </source>
</evidence>
<proteinExistence type="predicted"/>
<reference evidence="3" key="1">
    <citation type="submission" date="2023-07" db="EMBL/GenBank/DDBJ databases">
        <authorList>
            <consortium name="CYATHOMIX"/>
        </authorList>
    </citation>
    <scope>NUCLEOTIDE SEQUENCE</scope>
    <source>
        <strain evidence="3">N/A</strain>
    </source>
</reference>
<feature type="region of interest" description="Disordered" evidence="1">
    <location>
        <begin position="1"/>
        <end position="21"/>
    </location>
</feature>
<name>A0AA36GZJ5_CYLNA</name>
<sequence length="376" mass="41682">MGNAEAKPTGRHKGSKHGNVTETVDKRVEQAFVRLAGSTSNSLTFGDLKGIFGESVAESLWNFLSDSKPYDAKLSFQEFSQHAVSLMGTSTDVYIMAFQPLLHLIKVCSEAAGAGAVAGDEQFIANLAKEMSASGSNAHAIITWKNAICPKFCHALQERILQECLGLNFPVTDYSSDILTPIQMWYVRCSLPSKYSVTGTSTKVNIATATQGISVNRFEANVFDYRGPTVTIFQLTDKSIFVLATEETWRHGSSRFGGPDTMLFQIAPKLERRESSSSIYCNFKIRSAAFGLSFEDVLKINKDMDNVEAAEVWGCASSNALEDQQKLRAWQNKQAEKHKKVPLPGNWDDNPDKTLLEMAGFQFSDEKRRMELDARQ</sequence>